<evidence type="ECO:0000259" key="4">
    <source>
        <dbReference type="PROSITE" id="PS51204"/>
    </source>
</evidence>
<feature type="region of interest" description="Disordered" evidence="2">
    <location>
        <begin position="225"/>
        <end position="271"/>
    </location>
</feature>
<feature type="region of interest" description="Disordered" evidence="2">
    <location>
        <begin position="1219"/>
        <end position="1295"/>
    </location>
</feature>
<dbReference type="EMBL" id="JIBK01000017">
    <property type="protein sequence ID" value="POM83612.1"/>
    <property type="molecule type" value="Genomic_DNA"/>
</dbReference>
<feature type="region of interest" description="Disordered" evidence="2">
    <location>
        <begin position="746"/>
        <end position="816"/>
    </location>
</feature>
<name>A0A2P4Z0M6_9CRYT</name>
<dbReference type="PANTHER" id="PTHR12460">
    <property type="entry name" value="CYCLIN-DEPENDENT KINASE INHIBITOR-RELATED PROTEIN"/>
    <property type="match status" value="1"/>
</dbReference>
<dbReference type="PROSITE" id="PS50090">
    <property type="entry name" value="MYB_LIKE"/>
    <property type="match status" value="1"/>
</dbReference>
<feature type="non-terminal residue" evidence="5">
    <location>
        <position position="1295"/>
    </location>
</feature>
<feature type="region of interest" description="Disordered" evidence="2">
    <location>
        <begin position="965"/>
        <end position="997"/>
    </location>
</feature>
<dbReference type="GO" id="GO:0006325">
    <property type="term" value="P:chromatin organization"/>
    <property type="evidence" value="ECO:0007669"/>
    <property type="project" value="UniProtKB-KW"/>
</dbReference>
<feature type="compositionally biased region" description="Basic and acidic residues" evidence="2">
    <location>
        <begin position="746"/>
        <end position="756"/>
    </location>
</feature>
<comment type="caution">
    <text evidence="5">The sequence shown here is derived from an EMBL/GenBank/DDBJ whole genome shotgun (WGS) entry which is preliminary data.</text>
</comment>
<dbReference type="PROSITE" id="PS51204">
    <property type="entry name" value="HSA"/>
    <property type="match status" value="1"/>
</dbReference>
<dbReference type="SMART" id="SM00573">
    <property type="entry name" value="HSA"/>
    <property type="match status" value="1"/>
</dbReference>
<dbReference type="InterPro" id="IPR014012">
    <property type="entry name" value="HSA_dom"/>
</dbReference>
<evidence type="ECO:0000256" key="2">
    <source>
        <dbReference type="SAM" id="MobiDB-lite"/>
    </source>
</evidence>
<dbReference type="Pfam" id="PF07529">
    <property type="entry name" value="HSA"/>
    <property type="match status" value="1"/>
</dbReference>
<feature type="domain" description="Myb-like" evidence="3">
    <location>
        <begin position="500"/>
        <end position="566"/>
    </location>
</feature>
<feature type="compositionally biased region" description="Low complexity" evidence="2">
    <location>
        <begin position="1220"/>
        <end position="1295"/>
    </location>
</feature>
<feature type="region of interest" description="Disordered" evidence="2">
    <location>
        <begin position="406"/>
        <end position="429"/>
    </location>
</feature>
<dbReference type="InterPro" id="IPR001005">
    <property type="entry name" value="SANT/Myb"/>
</dbReference>
<gene>
    <name evidence="5" type="ORF">CmeUKMEL1_08265</name>
</gene>
<evidence type="ECO:0000259" key="3">
    <source>
        <dbReference type="PROSITE" id="PS50090"/>
    </source>
</evidence>
<protein>
    <submittedName>
        <fullName evidence="5">HSA family protein</fullName>
    </submittedName>
</protein>
<dbReference type="OrthoDB" id="372624at2759"/>
<feature type="compositionally biased region" description="Low complexity" evidence="2">
    <location>
        <begin position="246"/>
        <end position="271"/>
    </location>
</feature>
<dbReference type="VEuPathDB" id="CryptoDB:CmeUKMEL1_08265"/>
<feature type="compositionally biased region" description="Polar residues" evidence="2">
    <location>
        <begin position="981"/>
        <end position="991"/>
    </location>
</feature>
<feature type="compositionally biased region" description="Polar residues" evidence="2">
    <location>
        <begin position="757"/>
        <end position="783"/>
    </location>
</feature>
<accession>A0A2P4Z0M6</accession>
<organism evidence="5 6">
    <name type="scientific">Cryptosporidium meleagridis</name>
    <dbReference type="NCBI Taxonomy" id="93969"/>
    <lineage>
        <taxon>Eukaryota</taxon>
        <taxon>Sar</taxon>
        <taxon>Alveolata</taxon>
        <taxon>Apicomplexa</taxon>
        <taxon>Conoidasida</taxon>
        <taxon>Coccidia</taxon>
        <taxon>Eucoccidiorida</taxon>
        <taxon>Eimeriorina</taxon>
        <taxon>Cryptosporidiidae</taxon>
        <taxon>Cryptosporidium</taxon>
    </lineage>
</organism>
<dbReference type="Proteomes" id="UP000236928">
    <property type="component" value="Unassembled WGS sequence"/>
</dbReference>
<proteinExistence type="predicted"/>
<evidence type="ECO:0000313" key="5">
    <source>
        <dbReference type="EMBL" id="POM83612.1"/>
    </source>
</evidence>
<feature type="domain" description="HSA" evidence="4">
    <location>
        <begin position="21"/>
        <end position="94"/>
    </location>
</feature>
<evidence type="ECO:0000256" key="1">
    <source>
        <dbReference type="ARBA" id="ARBA00022853"/>
    </source>
</evidence>
<dbReference type="CDD" id="cd00167">
    <property type="entry name" value="SANT"/>
    <property type="match status" value="1"/>
</dbReference>
<sequence length="1295" mass="141317">MLNRLYMAEKALSILRSGNAIPYPEPQGSVRSQWDFLLQEMTWMSKDYYEERRWKIYAARRLSQMVQNYWRKKMLNLERHISSKCSALIQSFWLGVADNVDSELIPNDLKPYTMVVQPAPLGEDGQVNASKRRLYNYCLRQFERSLYECGKLNELTKTANDKNKEKNVENVSENEIPASPMSIDIDHDNEGCKWVVDEDLLLQLDPLVFVKTAIPTPASSTEIIDLDKNSNKGSAGNQNIGSSTLGSTHANTSASNTGNTAGNSSKSSSNNSAITKYSEISDLFNEFSKKQETVVDLSNYRKYLENWADTVQVLLQGPGIINTRAEYRPPNLHLDSKNYLIAPRSNFLEMEDISLILSLFVLAVDHLPAFLNRYMASSPSNVVYRSSGGMISGPSSHESMVNDFNVESKRKSRRRAASSTKKMSGVIPPHIQSSVSMPHGVSGGIALPQSSAVPSVGGAMGGVVAGGAVSASGGISAPSTVPMVGDQSTSFDILAYADTWDTSEDIILVYFVSQYSSTPSCGVLNKKLALTTNWNLIALSHNYFFGALYGRMKTAKQCQERWSFLNRDETDGSSIERVEKIVNKDKATEEEVVSNNGELSGNASNKEAASTIVMAEGKDTGNDVTKGDIDRLMKREKQIRIMPNLNKRYIIDNNLLRHLKEFSKSLGDSEGSENNVENGCLKVASEGVGGELAGTIDSSSMKDSKELEKMESNFTDGEVIYGDKLPYFKKRIIPKMTILDLIERSSNERSKTENHYSENNLASNNDNSTGSSKLDSQNNQGSEVTHREVKSQNFLSNNGEDDECTNEGKKKRQNNIDTISSYQRQQLELLSSIVSKFGANMRKRSLQNQQFQDSFQITSYLQTIQQNYGSNILQDGVLPPHQSHANLVAHVNQMLNQHIESTMANYNNTGGGNAGNNTATSTNTGGVNINSNNAGTSNTNSGGNNINGNINNIGGGNNVVGNNSNGVINSGSGGPSGSSNMPNHTQGNSGTQMGGGSQLGSSNFTPLPSGIPAHLLAPGNLPSANSVEEYLSRLPGIDIQLKLIDYSLDRYRQSTMGGRYGGTGILMSTSSTCRKPQLPEFLLQRSVINSGANSGIVSGGQQGANIHGAGQHVGMMPPQQGMIHQGGGVGGGIGCDQQVPLQQSSYTPPVVSGQPGQMILPNNQMIKMKKREINQKQVVAQASNIKRRKTNMIPPSSQPNSMMGPNGVQGEMIQSHGRVGMMQGMPPHMGGAGQGIPQPHSYPHSHHLQQQQPGSSSQLQAQQYHPQQQHPQQQHPQQQHPQQQHPQQQHPQQQH</sequence>
<evidence type="ECO:0000313" key="6">
    <source>
        <dbReference type="Proteomes" id="UP000236928"/>
    </source>
</evidence>
<keyword evidence="1" id="KW-0156">Chromatin regulator</keyword>
<feature type="compositionally biased region" description="Polar residues" evidence="2">
    <location>
        <begin position="231"/>
        <end position="245"/>
    </location>
</feature>
<reference evidence="5 6" key="1">
    <citation type="submission" date="2014-04" db="EMBL/GenBank/DDBJ databases">
        <title>Comparative Genomics of Cryptosporidium Species.</title>
        <authorList>
            <person name="Silva J.C."/>
            <person name="Su Q."/>
            <person name="Chalmers R."/>
            <person name="Chibucos M.C."/>
            <person name="Elwin K."/>
            <person name="Godinez A."/>
            <person name="Guo F."/>
            <person name="Huynh K."/>
            <person name="Orvis J."/>
            <person name="Ott S."/>
            <person name="Sadzewicz L."/>
            <person name="Sengamalay N."/>
            <person name="Shetty A."/>
            <person name="Sun M."/>
            <person name="Tallon L."/>
            <person name="Xiao L."/>
            <person name="Zhang H."/>
            <person name="Fraser C.M."/>
            <person name="Zhu G."/>
            <person name="Kissinger J."/>
            <person name="Widmer G."/>
        </authorList>
    </citation>
    <scope>NUCLEOTIDE SEQUENCE [LARGE SCALE GENOMIC DNA]</scope>
    <source>
        <strain evidence="5 6">UKMEL1</strain>
    </source>
</reference>
<keyword evidence="6" id="KW-1185">Reference proteome</keyword>